<organism evidence="2 3">
    <name type="scientific">Mobilicoccus caccae</name>
    <dbReference type="NCBI Taxonomy" id="1859295"/>
    <lineage>
        <taxon>Bacteria</taxon>
        <taxon>Bacillati</taxon>
        <taxon>Actinomycetota</taxon>
        <taxon>Actinomycetes</taxon>
        <taxon>Micrococcales</taxon>
        <taxon>Dermatophilaceae</taxon>
        <taxon>Mobilicoccus</taxon>
    </lineage>
</organism>
<feature type="domain" description="Glycosyltransferase 2-like" evidence="1">
    <location>
        <begin position="8"/>
        <end position="137"/>
    </location>
</feature>
<gene>
    <name evidence="2" type="ORF">GCM10025883_07750</name>
</gene>
<accession>A0ABQ6IN22</accession>
<dbReference type="InterPro" id="IPR029044">
    <property type="entry name" value="Nucleotide-diphossugar_trans"/>
</dbReference>
<keyword evidence="3" id="KW-1185">Reference proteome</keyword>
<comment type="caution">
    <text evidence="2">The sequence shown here is derived from an EMBL/GenBank/DDBJ whole genome shotgun (WGS) entry which is preliminary data.</text>
</comment>
<reference evidence="3" key="1">
    <citation type="journal article" date="2019" name="Int. J. Syst. Evol. Microbiol.">
        <title>The Global Catalogue of Microorganisms (GCM) 10K type strain sequencing project: providing services to taxonomists for standard genome sequencing and annotation.</title>
        <authorList>
            <consortium name="The Broad Institute Genomics Platform"/>
            <consortium name="The Broad Institute Genome Sequencing Center for Infectious Disease"/>
            <person name="Wu L."/>
            <person name="Ma J."/>
        </authorList>
    </citation>
    <scope>NUCLEOTIDE SEQUENCE [LARGE SCALE GENOMIC DNA]</scope>
    <source>
        <strain evidence="3">NBRC 113072</strain>
    </source>
</reference>
<name>A0ABQ6IN22_9MICO</name>
<dbReference type="EMBL" id="BSUO01000001">
    <property type="protein sequence ID" value="GMA38730.1"/>
    <property type="molecule type" value="Genomic_DNA"/>
</dbReference>
<dbReference type="PANTHER" id="PTHR43685:SF2">
    <property type="entry name" value="GLYCOSYLTRANSFERASE 2-LIKE DOMAIN-CONTAINING PROTEIN"/>
    <property type="match status" value="1"/>
</dbReference>
<evidence type="ECO:0000313" key="2">
    <source>
        <dbReference type="EMBL" id="GMA38730.1"/>
    </source>
</evidence>
<protein>
    <recommendedName>
        <fullName evidence="1">Glycosyltransferase 2-like domain-containing protein</fullName>
    </recommendedName>
</protein>
<dbReference type="InterPro" id="IPR050834">
    <property type="entry name" value="Glycosyltransf_2"/>
</dbReference>
<evidence type="ECO:0000259" key="1">
    <source>
        <dbReference type="Pfam" id="PF00535"/>
    </source>
</evidence>
<dbReference type="Proteomes" id="UP001157126">
    <property type="component" value="Unassembled WGS sequence"/>
</dbReference>
<evidence type="ECO:0000313" key="3">
    <source>
        <dbReference type="Proteomes" id="UP001157126"/>
    </source>
</evidence>
<proteinExistence type="predicted"/>
<dbReference type="Pfam" id="PF00535">
    <property type="entry name" value="Glycos_transf_2"/>
    <property type="match status" value="1"/>
</dbReference>
<sequence>MVDRPLVSIVIPVYQSERTVGAAISSALTQTYDNVEVVVCLDGATDRSGPIVDAHGDLVRVVRQENQGLSAARNAAVAASSGELIALLDADDVLLPPHVERAVDRWRARPVEKAYVTCNAFTMGRSGVVNRRTVLPRKAPAADSHRLALLQRNIVSVLSVYPRAMHDEVGGFDTQMRVLEDYDFWVRAAFAGWTTLYETEPTALYRRTGTSLSAQRERMAEYEQRLRATVREEFADRLTPQEREYLARAEGMETHDIHLERGDAALREGRRRDAAREFAAASALVPWDRPLALKSSALRYLPPAGAFYAWRERVRAGETARS</sequence>
<dbReference type="SUPFAM" id="SSF53448">
    <property type="entry name" value="Nucleotide-diphospho-sugar transferases"/>
    <property type="match status" value="1"/>
</dbReference>
<dbReference type="InterPro" id="IPR001173">
    <property type="entry name" value="Glyco_trans_2-like"/>
</dbReference>
<dbReference type="Gene3D" id="3.90.550.10">
    <property type="entry name" value="Spore Coat Polysaccharide Biosynthesis Protein SpsA, Chain A"/>
    <property type="match status" value="1"/>
</dbReference>
<dbReference type="RefSeq" id="WP_284302781.1">
    <property type="nucleotide sequence ID" value="NZ_BSUO01000001.1"/>
</dbReference>
<dbReference type="PANTHER" id="PTHR43685">
    <property type="entry name" value="GLYCOSYLTRANSFERASE"/>
    <property type="match status" value="1"/>
</dbReference>